<feature type="transmembrane region" description="Helical" evidence="1">
    <location>
        <begin position="77"/>
        <end position="101"/>
    </location>
</feature>
<reference evidence="2 3" key="1">
    <citation type="submission" date="2017-09" db="EMBL/GenBank/DDBJ databases">
        <title>High-quality draft genome sequence of Butyrivibrio fibrisolvens INBov1, isolated from cow rumen.</title>
        <authorList>
            <person name="Rodriguez Hernaez J."/>
            <person name="Rivarola M."/>
            <person name="Paniego N."/>
            <person name="Cravero S."/>
            <person name="Ceron Cucchi M."/>
            <person name="Martinez M.C."/>
        </authorList>
    </citation>
    <scope>NUCLEOTIDE SEQUENCE [LARGE SCALE GENOMIC DNA]</scope>
    <source>
        <strain evidence="2 3">INBov1</strain>
    </source>
</reference>
<feature type="transmembrane region" description="Helical" evidence="1">
    <location>
        <begin position="150"/>
        <end position="170"/>
    </location>
</feature>
<feature type="transmembrane region" description="Helical" evidence="1">
    <location>
        <begin position="182"/>
        <end position="201"/>
    </location>
</feature>
<evidence type="ECO:0000256" key="1">
    <source>
        <dbReference type="SAM" id="Phobius"/>
    </source>
</evidence>
<evidence type="ECO:0000313" key="2">
    <source>
        <dbReference type="EMBL" id="PWT26220.1"/>
    </source>
</evidence>
<name>A0A317G1F5_BUTFI</name>
<keyword evidence="1" id="KW-1133">Transmembrane helix</keyword>
<feature type="transmembrane region" description="Helical" evidence="1">
    <location>
        <begin position="207"/>
        <end position="225"/>
    </location>
</feature>
<keyword evidence="1" id="KW-0472">Membrane</keyword>
<organism evidence="2 3">
    <name type="scientific">Butyrivibrio fibrisolvens</name>
    <dbReference type="NCBI Taxonomy" id="831"/>
    <lineage>
        <taxon>Bacteria</taxon>
        <taxon>Bacillati</taxon>
        <taxon>Bacillota</taxon>
        <taxon>Clostridia</taxon>
        <taxon>Lachnospirales</taxon>
        <taxon>Lachnospiraceae</taxon>
        <taxon>Butyrivibrio</taxon>
    </lineage>
</organism>
<protein>
    <recommendedName>
        <fullName evidence="4">Glycosyltransferase RgtA/B/C/D-like domain-containing protein</fullName>
    </recommendedName>
</protein>
<feature type="transmembrane region" description="Helical" evidence="1">
    <location>
        <begin position="12"/>
        <end position="34"/>
    </location>
</feature>
<feature type="transmembrane region" description="Helical" evidence="1">
    <location>
        <begin position="49"/>
        <end position="70"/>
    </location>
</feature>
<proteinExistence type="predicted"/>
<dbReference type="RefSeq" id="WP_110072096.1">
    <property type="nucleotide sequence ID" value="NZ_CM009896.1"/>
</dbReference>
<evidence type="ECO:0008006" key="4">
    <source>
        <dbReference type="Google" id="ProtNLM"/>
    </source>
</evidence>
<accession>A0A317G1F5</accession>
<feature type="transmembrane region" description="Helical" evidence="1">
    <location>
        <begin position="478"/>
        <end position="502"/>
    </location>
</feature>
<feature type="transmembrane region" description="Helical" evidence="1">
    <location>
        <begin position="232"/>
        <end position="247"/>
    </location>
</feature>
<keyword evidence="3" id="KW-1185">Reference proteome</keyword>
<gene>
    <name evidence="2" type="ORF">CPT75_03335</name>
</gene>
<comment type="caution">
    <text evidence="2">The sequence shown here is derived from an EMBL/GenBank/DDBJ whole genome shotgun (WGS) entry which is preliminary data.</text>
</comment>
<dbReference type="Proteomes" id="UP000245488">
    <property type="component" value="Chromosome"/>
</dbReference>
<dbReference type="EMBL" id="NXNG01000001">
    <property type="protein sequence ID" value="PWT26220.1"/>
    <property type="molecule type" value="Genomic_DNA"/>
</dbReference>
<dbReference type="AlphaFoldDB" id="A0A317G1F5"/>
<keyword evidence="1" id="KW-0812">Transmembrane</keyword>
<evidence type="ECO:0000313" key="3">
    <source>
        <dbReference type="Proteomes" id="UP000245488"/>
    </source>
</evidence>
<sequence>MGAKLYKVAIVFVLLIAGIALIIFSLNSLVHYVYQNVEDQHLELRFHDIFSLLILASFLIFLYLIIRYVLTKVSDTIMFISLAFLMAIAGAFLIINCVPIVHSDSMMIYNYIERFNEGNYIGIEDGYYFSWNPALLGLLSYERILGKITMNLRIFFAFELLWYQLINVCVWRISRLTIKDMLVVKLVILLSFLFFPMFFYILQVYGMLLGFALALWSLYFLILSIQTSSKKKYLFITISIILIGTACLIKQQYQIMMIAMVIICMLEFIRSKSGTIVLTAILIPIVATIFSGALSESYRRASGYDMGTGEPISLYIAMGLQDHDNPLSNGTFNGYNYYTYQDTNFDEQKSSELAKENIEQRIEYFISKPGQMLKFFYYKLTGTWNEPTYASIANGCAELWGDGTPEELFLGSLYEGDRLYTLYVRYMTVLTFLIYSAALFNLLLKIFRRYEWNLYDVFPYLYMVGGFTYHMLSESSARYVYIYVFALIPITADIIVIVYKLFCEKDSEKTNQLIRKEHLSC</sequence>
<feature type="transmembrane region" description="Helical" evidence="1">
    <location>
        <begin position="423"/>
        <end position="442"/>
    </location>
</feature>
<feature type="transmembrane region" description="Helical" evidence="1">
    <location>
        <begin position="276"/>
        <end position="294"/>
    </location>
</feature>